<accession>I2PXG9</accession>
<dbReference type="HOGENOM" id="CLU_2329153_0_0_7"/>
<dbReference type="eggNOG" id="ENOG50346EH">
    <property type="taxonomic scope" value="Bacteria"/>
</dbReference>
<dbReference type="AlphaFoldDB" id="I2PXG9"/>
<reference evidence="1" key="1">
    <citation type="submission" date="2011-11" db="EMBL/GenBank/DDBJ databases">
        <title>Improved High-Quality Draft sequence of Desulfovibrio sp. U5L.</title>
        <authorList>
            <consortium name="US DOE Joint Genome Institute"/>
            <person name="Lucas S."/>
            <person name="Han J."/>
            <person name="Lapidus A."/>
            <person name="Cheng J.-F."/>
            <person name="Goodwin L."/>
            <person name="Pitluck S."/>
            <person name="Peters L."/>
            <person name="Ovchinnikova G."/>
            <person name="Held B."/>
            <person name="Detter J.C."/>
            <person name="Han C."/>
            <person name="Tapia R."/>
            <person name="Land M."/>
            <person name="Hauser L."/>
            <person name="Kyrpides N."/>
            <person name="Ivanova N."/>
            <person name="Pagani I."/>
            <person name="Gabster J."/>
            <person name="Walker C."/>
            <person name="Stolyar S."/>
            <person name="Stahl D."/>
            <person name="Arkin A."/>
            <person name="Dehal P."/>
            <person name="Hazen T."/>
            <person name="Woyke T."/>
        </authorList>
    </citation>
    <scope>NUCLEOTIDE SEQUENCE [LARGE SCALE GENOMIC DNA]</scope>
    <source>
        <strain evidence="1">U5L</strain>
    </source>
</reference>
<dbReference type="STRING" id="596152.DesU5LDRAFT_0520"/>
<organism evidence="1">
    <name type="scientific">Desulfovibrio sp. U5L</name>
    <dbReference type="NCBI Taxonomy" id="596152"/>
    <lineage>
        <taxon>Bacteria</taxon>
        <taxon>Pseudomonadati</taxon>
        <taxon>Thermodesulfobacteriota</taxon>
        <taxon>Desulfovibrionia</taxon>
        <taxon>Desulfovibrionales</taxon>
        <taxon>Desulfovibrionaceae</taxon>
        <taxon>Desulfovibrio</taxon>
    </lineage>
</organism>
<gene>
    <name evidence="1" type="ORF">DesU5LDRAFT_0520</name>
</gene>
<evidence type="ECO:0000313" key="1">
    <source>
        <dbReference type="EMBL" id="EIG52225.1"/>
    </source>
</evidence>
<dbReference type="OrthoDB" id="5456907at2"/>
<dbReference type="EMBL" id="JH600068">
    <property type="protein sequence ID" value="EIG52225.1"/>
    <property type="molecule type" value="Genomic_DNA"/>
</dbReference>
<name>I2PXG9_9BACT</name>
<protein>
    <submittedName>
        <fullName evidence="1">Uncharacterized protein</fullName>
    </submittedName>
</protein>
<proteinExistence type="predicted"/>
<sequence>MNQWHKEVMQDLDHGWTTYLQGLERSLKQLDRDITETAGMADACTDEWCQATEHVLDDLTNYIFSIHEPRNSNPENTRKIKELRRRVHELYAKYKSASARPANV</sequence>